<dbReference type="Pfam" id="PF01339">
    <property type="entry name" value="CheB_methylest"/>
    <property type="match status" value="1"/>
</dbReference>
<feature type="region of interest" description="Disordered" evidence="5">
    <location>
        <begin position="331"/>
        <end position="352"/>
    </location>
</feature>
<keyword evidence="8" id="KW-1185">Reference proteome</keyword>
<evidence type="ECO:0000313" key="7">
    <source>
        <dbReference type="EMBL" id="MBN8229579.1"/>
    </source>
</evidence>
<feature type="domain" description="CheB-type methylesterase" evidence="6">
    <location>
        <begin position="3"/>
        <end position="192"/>
    </location>
</feature>
<gene>
    <name evidence="7" type="ORF">JYK02_18885</name>
</gene>
<proteinExistence type="predicted"/>
<dbReference type="Proteomes" id="UP000664052">
    <property type="component" value="Unassembled WGS sequence"/>
</dbReference>
<dbReference type="SUPFAM" id="SSF52738">
    <property type="entry name" value="Methylesterase CheB, C-terminal domain"/>
    <property type="match status" value="1"/>
</dbReference>
<comment type="catalytic activity">
    <reaction evidence="3">
        <text>[protein]-L-glutamate 5-O-methyl ester + H2O = L-glutamyl-[protein] + methanol + H(+)</text>
        <dbReference type="Rhea" id="RHEA:23236"/>
        <dbReference type="Rhea" id="RHEA-COMP:10208"/>
        <dbReference type="Rhea" id="RHEA-COMP:10311"/>
        <dbReference type="ChEBI" id="CHEBI:15377"/>
        <dbReference type="ChEBI" id="CHEBI:15378"/>
        <dbReference type="ChEBI" id="CHEBI:17790"/>
        <dbReference type="ChEBI" id="CHEBI:29973"/>
        <dbReference type="ChEBI" id="CHEBI:82795"/>
        <dbReference type="EC" id="3.1.1.61"/>
    </reaction>
</comment>
<feature type="compositionally biased region" description="Low complexity" evidence="5">
    <location>
        <begin position="333"/>
        <end position="352"/>
    </location>
</feature>
<dbReference type="InterPro" id="IPR000673">
    <property type="entry name" value="Sig_transdc_resp-reg_Me-estase"/>
</dbReference>
<dbReference type="Gene3D" id="3.40.50.180">
    <property type="entry name" value="Methylesterase CheB, C-terminal domain"/>
    <property type="match status" value="1"/>
</dbReference>
<dbReference type="PANTHER" id="PTHR42872:SF6">
    <property type="entry name" value="PROTEIN-GLUTAMATE METHYLESTERASE_PROTEIN-GLUTAMINE GLUTAMINASE"/>
    <property type="match status" value="1"/>
</dbReference>
<accession>A0ABS3DD89</accession>
<dbReference type="CDD" id="cd16433">
    <property type="entry name" value="CheB"/>
    <property type="match status" value="1"/>
</dbReference>
<comment type="caution">
    <text evidence="4">Lacks conserved residue(s) required for the propagation of feature annotation.</text>
</comment>
<protein>
    <recommendedName>
        <fullName evidence="2">protein-glutamate methylesterase</fullName>
        <ecNumber evidence="2">3.1.1.61</ecNumber>
    </recommendedName>
</protein>
<dbReference type="EC" id="3.1.1.61" evidence="2"/>
<dbReference type="PANTHER" id="PTHR42872">
    <property type="entry name" value="PROTEIN-GLUTAMATE METHYLESTERASE/PROTEIN-GLUTAMINE GLUTAMINASE"/>
    <property type="match status" value="1"/>
</dbReference>
<dbReference type="EMBL" id="JAFIMU010000007">
    <property type="protein sequence ID" value="MBN8229579.1"/>
    <property type="molecule type" value="Genomic_DNA"/>
</dbReference>
<name>A0ABS3DD89_9BACT</name>
<dbReference type="InterPro" id="IPR011247">
    <property type="entry name" value="Chemotax_prot-Glu_Me-esterase"/>
</dbReference>
<dbReference type="PIRSF" id="PIRSF036461">
    <property type="entry name" value="Chmtx_methlestr"/>
    <property type="match status" value="1"/>
</dbReference>
<comment type="caution">
    <text evidence="7">The sequence shown here is derived from an EMBL/GenBank/DDBJ whole genome shotgun (WGS) entry which is preliminary data.</text>
</comment>
<dbReference type="RefSeq" id="WP_207052902.1">
    <property type="nucleotide sequence ID" value="NZ_JAFIMU010000007.1"/>
</dbReference>
<evidence type="ECO:0000256" key="1">
    <source>
        <dbReference type="ARBA" id="ARBA00022801"/>
    </source>
</evidence>
<evidence type="ECO:0000256" key="2">
    <source>
        <dbReference type="ARBA" id="ARBA00039140"/>
    </source>
</evidence>
<evidence type="ECO:0000259" key="6">
    <source>
        <dbReference type="PROSITE" id="PS50122"/>
    </source>
</evidence>
<evidence type="ECO:0000256" key="5">
    <source>
        <dbReference type="SAM" id="MobiDB-lite"/>
    </source>
</evidence>
<dbReference type="InterPro" id="IPR035909">
    <property type="entry name" value="CheB_C"/>
</dbReference>
<evidence type="ECO:0000256" key="3">
    <source>
        <dbReference type="ARBA" id="ARBA00048267"/>
    </source>
</evidence>
<evidence type="ECO:0000313" key="8">
    <source>
        <dbReference type="Proteomes" id="UP000664052"/>
    </source>
</evidence>
<evidence type="ECO:0000256" key="4">
    <source>
        <dbReference type="PROSITE-ProRule" id="PRU00050"/>
    </source>
</evidence>
<sequence length="352" mass="38076">MRLAQNHDILVIGASTGGVEALSLLVRHLPRDLAATVMVVLHVSSQHRSYLPEILTRSGPLPAHHPQDGERLEQGRIYVAPNDRHLLVESGCVRVVKGPKENGHRPAVDPLFRSAASAYGPRVVGVVLTGALDCGTSGLLAVKKEGGVAVVQDPRDAFCPDMPRSALEFVAVDHCVSMDEMAPLLTQLVSRPVPARARKRSRQVENEVKVMKVDIPSMEDPPAPLEYAKPSHFSCPDCGGVLFELEEEGLLRFRCRTGHAYTGEALAGSQQHHLDAALWAALRALEESASLSRRMAARARERNHLRSADRFDERARAAEAQVELLRQAVVTGPAPSAMPAEAEAADGPEQTG</sequence>
<reference evidence="7 8" key="1">
    <citation type="submission" date="2021-02" db="EMBL/GenBank/DDBJ databases">
        <title>De Novo genome assembly of isolated myxobacteria.</title>
        <authorList>
            <person name="Stevens D.C."/>
        </authorList>
    </citation>
    <scope>NUCLEOTIDE SEQUENCE [LARGE SCALE GENOMIC DNA]</scope>
    <source>
        <strain evidence="7 8">ATCC 29039</strain>
    </source>
</reference>
<keyword evidence="1" id="KW-0378">Hydrolase</keyword>
<organism evidence="7 8">
    <name type="scientific">Corallococcus macrosporus</name>
    <dbReference type="NCBI Taxonomy" id="35"/>
    <lineage>
        <taxon>Bacteria</taxon>
        <taxon>Pseudomonadati</taxon>
        <taxon>Myxococcota</taxon>
        <taxon>Myxococcia</taxon>
        <taxon>Myxococcales</taxon>
        <taxon>Cystobacterineae</taxon>
        <taxon>Myxococcaceae</taxon>
        <taxon>Corallococcus</taxon>
    </lineage>
</organism>
<dbReference type="PROSITE" id="PS50122">
    <property type="entry name" value="CHEB"/>
    <property type="match status" value="1"/>
</dbReference>